<keyword evidence="4" id="KW-0274">FAD</keyword>
<organism evidence="9 10">
    <name type="scientific">Trichoderma parareesei</name>
    <name type="common">Filamentous fungus</name>
    <dbReference type="NCBI Taxonomy" id="858221"/>
    <lineage>
        <taxon>Eukaryota</taxon>
        <taxon>Fungi</taxon>
        <taxon>Dikarya</taxon>
        <taxon>Ascomycota</taxon>
        <taxon>Pezizomycotina</taxon>
        <taxon>Sordariomycetes</taxon>
        <taxon>Hypocreomycetidae</taxon>
        <taxon>Hypocreales</taxon>
        <taxon>Hypocreaceae</taxon>
        <taxon>Trichoderma</taxon>
    </lineage>
</organism>
<evidence type="ECO:0000313" key="9">
    <source>
        <dbReference type="EMBL" id="OTA02866.1"/>
    </source>
</evidence>
<protein>
    <submittedName>
        <fullName evidence="9">Hypothetical-protein</fullName>
    </submittedName>
</protein>
<name>A0A2H2ZL73_TRIPA</name>
<evidence type="ECO:0000256" key="7">
    <source>
        <dbReference type="SAM" id="MobiDB-lite"/>
    </source>
</evidence>
<evidence type="ECO:0000256" key="4">
    <source>
        <dbReference type="ARBA" id="ARBA00022827"/>
    </source>
</evidence>
<evidence type="ECO:0000256" key="3">
    <source>
        <dbReference type="ARBA" id="ARBA00022630"/>
    </source>
</evidence>
<proteinExistence type="inferred from homology"/>
<comment type="cofactor">
    <cofactor evidence="1">
        <name>FAD</name>
        <dbReference type="ChEBI" id="CHEBI:57692"/>
    </cofactor>
</comment>
<dbReference type="SUPFAM" id="SSF51905">
    <property type="entry name" value="FAD/NAD(P)-binding domain"/>
    <property type="match status" value="1"/>
</dbReference>
<gene>
    <name evidence="9" type="ORF">A9Z42_0032730</name>
</gene>
<evidence type="ECO:0000256" key="2">
    <source>
        <dbReference type="ARBA" id="ARBA00007992"/>
    </source>
</evidence>
<feature type="region of interest" description="Disordered" evidence="7">
    <location>
        <begin position="424"/>
        <end position="451"/>
    </location>
</feature>
<evidence type="ECO:0000256" key="6">
    <source>
        <dbReference type="ARBA" id="ARBA00023033"/>
    </source>
</evidence>
<accession>A0A2H2ZL73</accession>
<dbReference type="EMBL" id="LFMI01000362">
    <property type="protein sequence ID" value="OTA02866.1"/>
    <property type="molecule type" value="Genomic_DNA"/>
</dbReference>
<dbReference type="PANTHER" id="PTHR46720">
    <property type="entry name" value="HYDROXYLASE, PUTATIVE (AFU_ORTHOLOGUE AFUA_3G01460)-RELATED"/>
    <property type="match status" value="1"/>
</dbReference>
<dbReference type="PANTHER" id="PTHR46720:SF3">
    <property type="entry name" value="FAD-BINDING DOMAIN-CONTAINING PROTEIN-RELATED"/>
    <property type="match status" value="1"/>
</dbReference>
<dbReference type="Gene3D" id="3.50.50.60">
    <property type="entry name" value="FAD/NAD(P)-binding domain"/>
    <property type="match status" value="1"/>
</dbReference>
<keyword evidence="5" id="KW-0560">Oxidoreductase</keyword>
<dbReference type="AlphaFoldDB" id="A0A2H2ZL73"/>
<evidence type="ECO:0000256" key="5">
    <source>
        <dbReference type="ARBA" id="ARBA00023002"/>
    </source>
</evidence>
<feature type="domain" description="FAD-binding" evidence="8">
    <location>
        <begin position="10"/>
        <end position="365"/>
    </location>
</feature>
<keyword evidence="3" id="KW-0285">Flavoprotein</keyword>
<dbReference type="InterPro" id="IPR051104">
    <property type="entry name" value="FAD_monoxygenase"/>
</dbReference>
<dbReference type="GO" id="GO:0071949">
    <property type="term" value="F:FAD binding"/>
    <property type="evidence" value="ECO:0007669"/>
    <property type="project" value="InterPro"/>
</dbReference>
<dbReference type="Pfam" id="PF01494">
    <property type="entry name" value="FAD_binding_3"/>
    <property type="match status" value="1"/>
</dbReference>
<evidence type="ECO:0000256" key="1">
    <source>
        <dbReference type="ARBA" id="ARBA00001974"/>
    </source>
</evidence>
<dbReference type="GO" id="GO:0044550">
    <property type="term" value="P:secondary metabolite biosynthetic process"/>
    <property type="evidence" value="ECO:0007669"/>
    <property type="project" value="TreeGrafter"/>
</dbReference>
<sequence>MPSQKLPFHIAIVGGGIGGLCAALSIHHHCPKDGSVVIDVYEQAPEYKEIGAGLGIGVNAAKLLHRIGLGEDLNKISGHRNGIWISFRRYDTGSEIVTVPVDDRQEIRQSPVHRAEFLALLFDHVKKRNAATLHVNKRCVELKDQGNFVELCFADGTTTTADLVVGCDGIHSVIRSQFRSDNPKYSGRMCYRGLVPIKDLESWWPFPSYSVSWLGPDKHFLAFPISRNTILNIVAFVYSDDDRTKESWTATGHRSEVQKEFEDFDATVRKTISFMNENPSKWILNDRELLDQWVYGNGKIVLMGDAAHAMLPHQGAGAGQAIEDGYILGRAIADYLSAPPERETQTLDKWMQLYQDVRLPRAQKAQATARQAGQVYEMQTPEMKGKAYEDCLPLVRDSLKDRMQWIWAGDIEAEYEAKKLRLMDQEASSSPRIEPVDAKFSARSGGGFGQA</sequence>
<reference evidence="9 10" key="1">
    <citation type="journal article" date="2015" name="Genome Announc.">
        <title>Genome sequence and annotation of Trichoderma parareesei, the ancestor of the cellulase producer Trichoderma reesei.</title>
        <authorList>
            <person name="Yang D."/>
            <person name="Pomraning K."/>
            <person name="Kopchinskiy A."/>
            <person name="Karimi Aghcheh R."/>
            <person name="Atanasova L."/>
            <person name="Chenthamara K."/>
            <person name="Baker S.E."/>
            <person name="Zhang R."/>
            <person name="Shen Q."/>
            <person name="Freitag M."/>
            <person name="Kubicek C.P."/>
            <person name="Druzhinina I.S."/>
        </authorList>
    </citation>
    <scope>NUCLEOTIDE SEQUENCE [LARGE SCALE GENOMIC DNA]</scope>
    <source>
        <strain evidence="9 10">CBS 125925</strain>
    </source>
</reference>
<dbReference type="InterPro" id="IPR036188">
    <property type="entry name" value="FAD/NAD-bd_sf"/>
</dbReference>
<evidence type="ECO:0000259" key="8">
    <source>
        <dbReference type="Pfam" id="PF01494"/>
    </source>
</evidence>
<dbReference type="InterPro" id="IPR002938">
    <property type="entry name" value="FAD-bd"/>
</dbReference>
<dbReference type="PRINTS" id="PR00420">
    <property type="entry name" value="RNGMNOXGNASE"/>
</dbReference>
<keyword evidence="6" id="KW-0503">Monooxygenase</keyword>
<dbReference type="SUPFAM" id="SSF54373">
    <property type="entry name" value="FAD-linked reductases, C-terminal domain"/>
    <property type="match status" value="1"/>
</dbReference>
<dbReference type="Proteomes" id="UP000219286">
    <property type="component" value="Unassembled WGS sequence"/>
</dbReference>
<keyword evidence="10" id="KW-1185">Reference proteome</keyword>
<comment type="similarity">
    <text evidence="2">Belongs to the paxM FAD-dependent monooxygenase family.</text>
</comment>
<dbReference type="GO" id="GO:0004497">
    <property type="term" value="F:monooxygenase activity"/>
    <property type="evidence" value="ECO:0007669"/>
    <property type="project" value="UniProtKB-KW"/>
</dbReference>
<dbReference type="OrthoDB" id="5428495at2759"/>
<evidence type="ECO:0000313" key="10">
    <source>
        <dbReference type="Proteomes" id="UP000219286"/>
    </source>
</evidence>
<comment type="caution">
    <text evidence="9">The sequence shown here is derived from an EMBL/GenBank/DDBJ whole genome shotgun (WGS) entry which is preliminary data.</text>
</comment>